<reference evidence="8" key="1">
    <citation type="journal article" date="2022" name="Int. J. Syst. Evol. Microbiol.">
        <title>Apilactobacillus apisilvae sp. nov., Nicolia spurrieriana gen. nov. sp. nov., Bombilactobacillus folatiphilus sp. nov. and Bombilactobacillus thymidiniphilus sp. nov., four new lactic acid bacterial isolates from stingless bees Tetragonula carbonaria and Austroplebeia australis.</title>
        <authorList>
            <person name="Oliphant S.A."/>
            <person name="Watson-Haigh N.S."/>
            <person name="Sumby K.M."/>
            <person name="Gardner J."/>
            <person name="Groom S."/>
            <person name="Jiranek V."/>
        </authorList>
    </citation>
    <scope>NUCLEOTIDE SEQUENCE</scope>
    <source>
        <strain evidence="8">SGEP1_A5</strain>
    </source>
</reference>
<evidence type="ECO:0000313" key="8">
    <source>
        <dbReference type="EMBL" id="UQS87308.1"/>
    </source>
</evidence>
<dbReference type="InterPro" id="IPR013525">
    <property type="entry name" value="ABC2_TM"/>
</dbReference>
<keyword evidence="4 6" id="KW-1133">Transmembrane helix</keyword>
<dbReference type="Proteomes" id="UP000831181">
    <property type="component" value="Chromosome"/>
</dbReference>
<feature type="transmembrane region" description="Helical" evidence="6">
    <location>
        <begin position="228"/>
        <end position="250"/>
    </location>
</feature>
<dbReference type="PANTHER" id="PTHR30294">
    <property type="entry name" value="MEMBRANE COMPONENT OF ABC TRANSPORTER YHHJ-RELATED"/>
    <property type="match status" value="1"/>
</dbReference>
<name>A0A976RT41_9LACO</name>
<feature type="transmembrane region" description="Helical" evidence="6">
    <location>
        <begin position="172"/>
        <end position="192"/>
    </location>
</feature>
<feature type="domain" description="ABC-2 type transporter transmembrane" evidence="7">
    <location>
        <begin position="22"/>
        <end position="376"/>
    </location>
</feature>
<comment type="subcellular location">
    <subcellularLocation>
        <location evidence="1">Cell membrane</location>
        <topology evidence="1">Multi-pass membrane protein</topology>
    </subcellularLocation>
</comment>
<protein>
    <submittedName>
        <fullName evidence="8">ABC transporter permease</fullName>
    </submittedName>
</protein>
<dbReference type="Pfam" id="PF12698">
    <property type="entry name" value="ABC2_membrane_3"/>
    <property type="match status" value="1"/>
</dbReference>
<keyword evidence="2" id="KW-1003">Cell membrane</keyword>
<organism evidence="8 9">
    <name type="scientific">Nicoliella spurrieriana</name>
    <dbReference type="NCBI Taxonomy" id="2925830"/>
    <lineage>
        <taxon>Bacteria</taxon>
        <taxon>Bacillati</taxon>
        <taxon>Bacillota</taxon>
        <taxon>Bacilli</taxon>
        <taxon>Lactobacillales</taxon>
        <taxon>Lactobacillaceae</taxon>
        <taxon>Nicoliella</taxon>
    </lineage>
</organism>
<evidence type="ECO:0000256" key="2">
    <source>
        <dbReference type="ARBA" id="ARBA00022475"/>
    </source>
</evidence>
<feature type="transmembrane region" description="Helical" evidence="6">
    <location>
        <begin position="20"/>
        <end position="38"/>
    </location>
</feature>
<evidence type="ECO:0000256" key="5">
    <source>
        <dbReference type="ARBA" id="ARBA00023136"/>
    </source>
</evidence>
<feature type="transmembrane region" description="Helical" evidence="6">
    <location>
        <begin position="304"/>
        <end position="324"/>
    </location>
</feature>
<dbReference type="GO" id="GO:0140359">
    <property type="term" value="F:ABC-type transporter activity"/>
    <property type="evidence" value="ECO:0007669"/>
    <property type="project" value="InterPro"/>
</dbReference>
<accession>A0A976RT41</accession>
<dbReference type="KEGG" id="lbe:MOO44_03890"/>
<dbReference type="InterPro" id="IPR051449">
    <property type="entry name" value="ABC-2_transporter_component"/>
</dbReference>
<dbReference type="GO" id="GO:0005886">
    <property type="term" value="C:plasma membrane"/>
    <property type="evidence" value="ECO:0007669"/>
    <property type="project" value="UniProtKB-SubCell"/>
</dbReference>
<sequence length="410" mass="46377">MNKIFTVAEMLFKRRFFSFAYYWMLLAPLAMLFLIFGLNQYNNNQIKDNKAQIAVVGNSNIRSLLIQNKSSTYTVRKINPKAIKTSLKSNIIDGALYVNKDMSKISYKYNSSSNATNPVKELYKNISIINSQKYAAKLGLNINQWKRITSNNVKIKDVPLNREKDRVKNSTFANYFSEMIVFITFLFLNSYVSIMCAEVGKEKGNHLIDEIIAAIPAKDHLKGKLLGISWLMISQVIIYIIIGFIAFVFLKMNNITNPFGIDSYLKGISIEYIVIVSILAILAILLFILLSVIIASFTSKIEDVSQAATITSTFVIIPYLLSFLTQSNPNSLISKALSYIPFTNHTIMTVRLAYGVVTFNNSFIAIFLSLLLALILYKVALKTYSSHIFYYSNESILNSLLNLVYPNNGK</sequence>
<evidence type="ECO:0000256" key="3">
    <source>
        <dbReference type="ARBA" id="ARBA00022692"/>
    </source>
</evidence>
<proteinExistence type="predicted"/>
<keyword evidence="3 6" id="KW-0812">Transmembrane</keyword>
<feature type="transmembrane region" description="Helical" evidence="6">
    <location>
        <begin position="270"/>
        <end position="298"/>
    </location>
</feature>
<evidence type="ECO:0000256" key="4">
    <source>
        <dbReference type="ARBA" id="ARBA00022989"/>
    </source>
</evidence>
<keyword evidence="5 6" id="KW-0472">Membrane</keyword>
<evidence type="ECO:0000313" key="9">
    <source>
        <dbReference type="Proteomes" id="UP000831181"/>
    </source>
</evidence>
<evidence type="ECO:0000256" key="6">
    <source>
        <dbReference type="SAM" id="Phobius"/>
    </source>
</evidence>
<gene>
    <name evidence="8" type="ORF">MOO44_03890</name>
</gene>
<dbReference type="EMBL" id="CP093361">
    <property type="protein sequence ID" value="UQS87308.1"/>
    <property type="molecule type" value="Genomic_DNA"/>
</dbReference>
<feature type="transmembrane region" description="Helical" evidence="6">
    <location>
        <begin position="363"/>
        <end position="381"/>
    </location>
</feature>
<feature type="transmembrane region" description="Helical" evidence="6">
    <location>
        <begin position="336"/>
        <end position="357"/>
    </location>
</feature>
<dbReference type="PANTHER" id="PTHR30294:SF29">
    <property type="entry name" value="MULTIDRUG ABC TRANSPORTER PERMEASE YBHS-RELATED"/>
    <property type="match status" value="1"/>
</dbReference>
<evidence type="ECO:0000259" key="7">
    <source>
        <dbReference type="Pfam" id="PF12698"/>
    </source>
</evidence>
<dbReference type="AlphaFoldDB" id="A0A976RT41"/>
<dbReference type="RefSeq" id="WP_260117114.1">
    <property type="nucleotide sequence ID" value="NZ_CP093361.1"/>
</dbReference>
<evidence type="ECO:0000256" key="1">
    <source>
        <dbReference type="ARBA" id="ARBA00004651"/>
    </source>
</evidence>
<keyword evidence="9" id="KW-1185">Reference proteome</keyword>